<evidence type="ECO:0000256" key="9">
    <source>
        <dbReference type="SAM" id="MobiDB-lite"/>
    </source>
</evidence>
<dbReference type="OrthoDB" id="331948at2759"/>
<name>A2DTG6_TRIV3</name>
<proteinExistence type="inferred from homology"/>
<dbReference type="InParanoid" id="A2DTG6"/>
<dbReference type="InterPro" id="IPR001594">
    <property type="entry name" value="Palmitoyltrfase_DHHC"/>
</dbReference>
<keyword evidence="2 8" id="KW-0808">Transferase</keyword>
<dbReference type="eggNOG" id="KOG1311">
    <property type="taxonomic scope" value="Eukaryota"/>
</dbReference>
<evidence type="ECO:0000259" key="10">
    <source>
        <dbReference type="Pfam" id="PF01529"/>
    </source>
</evidence>
<sequence>MFLNPGIPSKEMDQYHGKRLPRCIHCKQYKPYRTHHCSSCKCCYAKLDHHCNALGRCIALRNHKPFLVFLIHSVSMLVIWFLTVCYMLLAIKYDDSPRFLHFHFYASISLTILITFLLYEQISNVLTGKTTLEIIYNIPIEIKKTKLECFEEVMGPFNIGWLIPTETPSSTSAFQWEDLRPPSEQIPQPTADEKNAESATNSTSEGNSKTEGKIERK</sequence>
<feature type="transmembrane region" description="Helical" evidence="8">
    <location>
        <begin position="102"/>
        <end position="119"/>
    </location>
</feature>
<dbReference type="GO" id="GO:0019706">
    <property type="term" value="F:protein-cysteine S-palmitoyltransferase activity"/>
    <property type="evidence" value="ECO:0007669"/>
    <property type="project" value="UniProtKB-EC"/>
</dbReference>
<feature type="domain" description="Palmitoyltransferase DHHC" evidence="10">
    <location>
        <begin position="23"/>
        <end position="135"/>
    </location>
</feature>
<dbReference type="PROSITE" id="PS50216">
    <property type="entry name" value="DHHC"/>
    <property type="match status" value="1"/>
</dbReference>
<evidence type="ECO:0000313" key="12">
    <source>
        <dbReference type="Proteomes" id="UP000001542"/>
    </source>
</evidence>
<evidence type="ECO:0000256" key="5">
    <source>
        <dbReference type="ARBA" id="ARBA00023136"/>
    </source>
</evidence>
<feature type="compositionally biased region" description="Polar residues" evidence="9">
    <location>
        <begin position="197"/>
        <end position="207"/>
    </location>
</feature>
<keyword evidence="3 8" id="KW-0812">Transmembrane</keyword>
<evidence type="ECO:0000256" key="3">
    <source>
        <dbReference type="ARBA" id="ARBA00022692"/>
    </source>
</evidence>
<dbReference type="InterPro" id="IPR039859">
    <property type="entry name" value="PFA4/ZDH16/20/ERF2-like"/>
</dbReference>
<comment type="subcellular location">
    <subcellularLocation>
        <location evidence="1">Membrane</location>
        <topology evidence="1">Multi-pass membrane protein</topology>
    </subcellularLocation>
</comment>
<evidence type="ECO:0000256" key="8">
    <source>
        <dbReference type="RuleBase" id="RU079119"/>
    </source>
</evidence>
<dbReference type="EMBL" id="DS113244">
    <property type="protein sequence ID" value="EAY16275.1"/>
    <property type="molecule type" value="Genomic_DNA"/>
</dbReference>
<evidence type="ECO:0000313" key="11">
    <source>
        <dbReference type="EMBL" id="EAY16275.1"/>
    </source>
</evidence>
<comment type="domain">
    <text evidence="8">The DHHC domain is required for palmitoyltransferase activity.</text>
</comment>
<dbReference type="Proteomes" id="UP000001542">
    <property type="component" value="Unassembled WGS sequence"/>
</dbReference>
<dbReference type="Pfam" id="PF01529">
    <property type="entry name" value="DHHC"/>
    <property type="match status" value="1"/>
</dbReference>
<keyword evidence="6 8" id="KW-0012">Acyltransferase</keyword>
<evidence type="ECO:0000256" key="7">
    <source>
        <dbReference type="ARBA" id="ARBA00038298"/>
    </source>
</evidence>
<dbReference type="SMR" id="A2DTG6"/>
<evidence type="ECO:0000256" key="6">
    <source>
        <dbReference type="ARBA" id="ARBA00023315"/>
    </source>
</evidence>
<dbReference type="VEuPathDB" id="TrichDB:TVAGG3_0593480"/>
<dbReference type="AlphaFoldDB" id="A2DTG6"/>
<dbReference type="KEGG" id="tva:4774284"/>
<feature type="transmembrane region" description="Helical" evidence="8">
    <location>
        <begin position="66"/>
        <end position="90"/>
    </location>
</feature>
<keyword evidence="12" id="KW-1185">Reference proteome</keyword>
<dbReference type="GO" id="GO:0016020">
    <property type="term" value="C:membrane"/>
    <property type="evidence" value="ECO:0007669"/>
    <property type="project" value="UniProtKB-SubCell"/>
</dbReference>
<reference evidence="11" key="2">
    <citation type="journal article" date="2007" name="Science">
        <title>Draft genome sequence of the sexually transmitted pathogen Trichomonas vaginalis.</title>
        <authorList>
            <person name="Carlton J.M."/>
            <person name="Hirt R.P."/>
            <person name="Silva J.C."/>
            <person name="Delcher A.L."/>
            <person name="Schatz M."/>
            <person name="Zhao Q."/>
            <person name="Wortman J.R."/>
            <person name="Bidwell S.L."/>
            <person name="Alsmark U.C.M."/>
            <person name="Besteiro S."/>
            <person name="Sicheritz-Ponten T."/>
            <person name="Noel C.J."/>
            <person name="Dacks J.B."/>
            <person name="Foster P.G."/>
            <person name="Simillion C."/>
            <person name="Van de Peer Y."/>
            <person name="Miranda-Saavedra D."/>
            <person name="Barton G.J."/>
            <person name="Westrop G.D."/>
            <person name="Mueller S."/>
            <person name="Dessi D."/>
            <person name="Fiori P.L."/>
            <person name="Ren Q."/>
            <person name="Paulsen I."/>
            <person name="Zhang H."/>
            <person name="Bastida-Corcuera F.D."/>
            <person name="Simoes-Barbosa A."/>
            <person name="Brown M.T."/>
            <person name="Hayes R.D."/>
            <person name="Mukherjee M."/>
            <person name="Okumura C.Y."/>
            <person name="Schneider R."/>
            <person name="Smith A.J."/>
            <person name="Vanacova S."/>
            <person name="Villalvazo M."/>
            <person name="Haas B.J."/>
            <person name="Pertea M."/>
            <person name="Feldblyum T.V."/>
            <person name="Utterback T.R."/>
            <person name="Shu C.L."/>
            <person name="Osoegawa K."/>
            <person name="de Jong P.J."/>
            <person name="Hrdy I."/>
            <person name="Horvathova L."/>
            <person name="Zubacova Z."/>
            <person name="Dolezal P."/>
            <person name="Malik S.B."/>
            <person name="Logsdon J.M. Jr."/>
            <person name="Henze K."/>
            <person name="Gupta A."/>
            <person name="Wang C.C."/>
            <person name="Dunne R.L."/>
            <person name="Upcroft J.A."/>
            <person name="Upcroft P."/>
            <person name="White O."/>
            <person name="Salzberg S.L."/>
            <person name="Tang P."/>
            <person name="Chiu C.-H."/>
            <person name="Lee Y.-S."/>
            <person name="Embley T.M."/>
            <person name="Coombs G.H."/>
            <person name="Mottram J.C."/>
            <person name="Tachezy J."/>
            <person name="Fraser-Liggett C.M."/>
            <person name="Johnson P.J."/>
        </authorList>
    </citation>
    <scope>NUCLEOTIDE SEQUENCE [LARGE SCALE GENOMIC DNA]</scope>
    <source>
        <strain evidence="11">G3</strain>
    </source>
</reference>
<protein>
    <recommendedName>
        <fullName evidence="8">Palmitoyltransferase</fullName>
        <ecNumber evidence="8">2.3.1.225</ecNumber>
    </recommendedName>
</protein>
<comment type="similarity">
    <text evidence="7">Belongs to the DHHC palmitoyltransferase family. PFA5 subfamily.</text>
</comment>
<dbReference type="STRING" id="5722.A2DTG6"/>
<keyword evidence="4 8" id="KW-1133">Transmembrane helix</keyword>
<comment type="catalytic activity">
    <reaction evidence="8">
        <text>L-cysteinyl-[protein] + hexadecanoyl-CoA = S-hexadecanoyl-L-cysteinyl-[protein] + CoA</text>
        <dbReference type="Rhea" id="RHEA:36683"/>
        <dbReference type="Rhea" id="RHEA-COMP:10131"/>
        <dbReference type="Rhea" id="RHEA-COMP:11032"/>
        <dbReference type="ChEBI" id="CHEBI:29950"/>
        <dbReference type="ChEBI" id="CHEBI:57287"/>
        <dbReference type="ChEBI" id="CHEBI:57379"/>
        <dbReference type="ChEBI" id="CHEBI:74151"/>
        <dbReference type="EC" id="2.3.1.225"/>
    </reaction>
</comment>
<feature type="compositionally biased region" description="Basic and acidic residues" evidence="9">
    <location>
        <begin position="208"/>
        <end position="217"/>
    </location>
</feature>
<dbReference type="EC" id="2.3.1.225" evidence="8"/>
<gene>
    <name evidence="11" type="ORF">TVAG_423280</name>
</gene>
<dbReference type="OMA" id="ENEIMMG"/>
<dbReference type="PANTHER" id="PTHR22883">
    <property type="entry name" value="ZINC FINGER DHHC DOMAIN CONTAINING PROTEIN"/>
    <property type="match status" value="1"/>
</dbReference>
<evidence type="ECO:0000256" key="2">
    <source>
        <dbReference type="ARBA" id="ARBA00022679"/>
    </source>
</evidence>
<keyword evidence="5 8" id="KW-0472">Membrane</keyword>
<evidence type="ECO:0000256" key="1">
    <source>
        <dbReference type="ARBA" id="ARBA00004141"/>
    </source>
</evidence>
<dbReference type="VEuPathDB" id="TrichDB:TVAG_423280"/>
<dbReference type="PANTHER" id="PTHR22883:SF23">
    <property type="entry name" value="PALMITOYLTRANSFERASE ZDHHC6"/>
    <property type="match status" value="1"/>
</dbReference>
<reference evidence="11" key="1">
    <citation type="submission" date="2006-10" db="EMBL/GenBank/DDBJ databases">
        <authorList>
            <person name="Amadeo P."/>
            <person name="Zhao Q."/>
            <person name="Wortman J."/>
            <person name="Fraser-Liggett C."/>
            <person name="Carlton J."/>
        </authorList>
    </citation>
    <scope>NUCLEOTIDE SEQUENCE</scope>
    <source>
        <strain evidence="11">G3</strain>
    </source>
</reference>
<feature type="region of interest" description="Disordered" evidence="9">
    <location>
        <begin position="173"/>
        <end position="217"/>
    </location>
</feature>
<accession>A2DTG6</accession>
<organism evidence="11 12">
    <name type="scientific">Trichomonas vaginalis (strain ATCC PRA-98 / G3)</name>
    <dbReference type="NCBI Taxonomy" id="412133"/>
    <lineage>
        <taxon>Eukaryota</taxon>
        <taxon>Metamonada</taxon>
        <taxon>Parabasalia</taxon>
        <taxon>Trichomonadida</taxon>
        <taxon>Trichomonadidae</taxon>
        <taxon>Trichomonas</taxon>
    </lineage>
</organism>
<evidence type="ECO:0000256" key="4">
    <source>
        <dbReference type="ARBA" id="ARBA00022989"/>
    </source>
</evidence>
<dbReference type="RefSeq" id="XP_001328498.1">
    <property type="nucleotide sequence ID" value="XM_001328463.1"/>
</dbReference>